<evidence type="ECO:0000313" key="11">
    <source>
        <dbReference type="EMBL" id="PWS34805.1"/>
    </source>
</evidence>
<name>A0A317F7S6_9PROT</name>
<dbReference type="OrthoDB" id="7843639at2"/>
<evidence type="ECO:0000256" key="1">
    <source>
        <dbReference type="ARBA" id="ARBA00004429"/>
    </source>
</evidence>
<evidence type="ECO:0000313" key="12">
    <source>
        <dbReference type="Proteomes" id="UP000245765"/>
    </source>
</evidence>
<keyword evidence="4 9" id="KW-0997">Cell inner membrane</keyword>
<evidence type="ECO:0000259" key="10">
    <source>
        <dbReference type="Pfam" id="PF04290"/>
    </source>
</evidence>
<dbReference type="GO" id="GO:0015740">
    <property type="term" value="P:C4-dicarboxylate transport"/>
    <property type="evidence" value="ECO:0007669"/>
    <property type="project" value="TreeGrafter"/>
</dbReference>
<proteinExistence type="inferred from homology"/>
<dbReference type="AlphaFoldDB" id="A0A317F7S6"/>
<dbReference type="RefSeq" id="WP_109872446.1">
    <property type="nucleotide sequence ID" value="NZ_QGNA01000005.1"/>
</dbReference>
<evidence type="ECO:0000256" key="3">
    <source>
        <dbReference type="ARBA" id="ARBA00022475"/>
    </source>
</evidence>
<feature type="transmembrane region" description="Helical" evidence="9">
    <location>
        <begin position="57"/>
        <end position="74"/>
    </location>
</feature>
<evidence type="ECO:0000256" key="5">
    <source>
        <dbReference type="ARBA" id="ARBA00022692"/>
    </source>
</evidence>
<dbReference type="InterPro" id="IPR055348">
    <property type="entry name" value="DctQ"/>
</dbReference>
<organism evidence="11 12">
    <name type="scientific">Falsiroseomonas bella</name>
    <dbReference type="NCBI Taxonomy" id="2184016"/>
    <lineage>
        <taxon>Bacteria</taxon>
        <taxon>Pseudomonadati</taxon>
        <taxon>Pseudomonadota</taxon>
        <taxon>Alphaproteobacteria</taxon>
        <taxon>Acetobacterales</taxon>
        <taxon>Roseomonadaceae</taxon>
        <taxon>Falsiroseomonas</taxon>
    </lineage>
</organism>
<evidence type="ECO:0000256" key="6">
    <source>
        <dbReference type="ARBA" id="ARBA00022989"/>
    </source>
</evidence>
<dbReference type="PANTHER" id="PTHR35011:SF2">
    <property type="entry name" value="2,3-DIKETO-L-GULONATE TRAP TRANSPORTER SMALL PERMEASE PROTEIN YIAM"/>
    <property type="match status" value="1"/>
</dbReference>
<feature type="transmembrane region" description="Helical" evidence="9">
    <location>
        <begin position="134"/>
        <end position="151"/>
    </location>
</feature>
<keyword evidence="3" id="KW-1003">Cell membrane</keyword>
<evidence type="ECO:0000256" key="4">
    <source>
        <dbReference type="ARBA" id="ARBA00022519"/>
    </source>
</evidence>
<keyword evidence="2 9" id="KW-0813">Transport</keyword>
<comment type="caution">
    <text evidence="11">The sequence shown here is derived from an EMBL/GenBank/DDBJ whole genome shotgun (WGS) entry which is preliminary data.</text>
</comment>
<feature type="transmembrane region" description="Helical" evidence="9">
    <location>
        <begin position="20"/>
        <end position="42"/>
    </location>
</feature>
<comment type="similarity">
    <text evidence="8 9">Belongs to the TRAP transporter small permease family.</text>
</comment>
<dbReference type="EMBL" id="QGNA01000005">
    <property type="protein sequence ID" value="PWS34805.1"/>
    <property type="molecule type" value="Genomic_DNA"/>
</dbReference>
<dbReference type="InterPro" id="IPR007387">
    <property type="entry name" value="TRAP_DctQ"/>
</dbReference>
<reference evidence="12" key="1">
    <citation type="submission" date="2018-05" db="EMBL/GenBank/DDBJ databases">
        <authorList>
            <person name="Du Z."/>
            <person name="Wang X."/>
        </authorList>
    </citation>
    <scope>NUCLEOTIDE SEQUENCE [LARGE SCALE GENOMIC DNA]</scope>
    <source>
        <strain evidence="12">CQN31</strain>
    </source>
</reference>
<evidence type="ECO:0000256" key="7">
    <source>
        <dbReference type="ARBA" id="ARBA00023136"/>
    </source>
</evidence>
<comment type="subunit">
    <text evidence="9">The complex comprises the extracytoplasmic solute receptor protein and the two transmembrane proteins.</text>
</comment>
<evidence type="ECO:0000256" key="9">
    <source>
        <dbReference type="RuleBase" id="RU369079"/>
    </source>
</evidence>
<keyword evidence="12" id="KW-1185">Reference proteome</keyword>
<dbReference type="GO" id="GO:0022857">
    <property type="term" value="F:transmembrane transporter activity"/>
    <property type="evidence" value="ECO:0007669"/>
    <property type="project" value="UniProtKB-UniRule"/>
</dbReference>
<sequence>MPESGARGMFRRILFLYARLLDLLLVLTVAVIILPVTLQIFARFTDWLPRYIWTEELARFLLVWMIMIGSIIGVREGAHFTVDLFNNLRGRTKAAMDILAAIFVLAMAIVFIVYGWEFTDSAWFRISELAELPLWTIHIAWPIAGVSWLLFQGERVWDDVQVLLHGERKLP</sequence>
<dbReference type="Proteomes" id="UP000245765">
    <property type="component" value="Unassembled WGS sequence"/>
</dbReference>
<accession>A0A317F7S6</accession>
<feature type="transmembrane region" description="Helical" evidence="9">
    <location>
        <begin position="94"/>
        <end position="114"/>
    </location>
</feature>
<gene>
    <name evidence="11" type="ORF">DFH01_20815</name>
</gene>
<keyword evidence="7 9" id="KW-0472">Membrane</keyword>
<dbReference type="PANTHER" id="PTHR35011">
    <property type="entry name" value="2,3-DIKETO-L-GULONATE TRAP TRANSPORTER SMALL PERMEASE PROTEIN YIAM"/>
    <property type="match status" value="1"/>
</dbReference>
<keyword evidence="6 9" id="KW-1133">Transmembrane helix</keyword>
<dbReference type="GO" id="GO:0005886">
    <property type="term" value="C:plasma membrane"/>
    <property type="evidence" value="ECO:0007669"/>
    <property type="project" value="UniProtKB-SubCell"/>
</dbReference>
<feature type="domain" description="Tripartite ATP-independent periplasmic transporters DctQ component" evidence="10">
    <location>
        <begin position="32"/>
        <end position="161"/>
    </location>
</feature>
<dbReference type="Pfam" id="PF04290">
    <property type="entry name" value="DctQ"/>
    <property type="match status" value="1"/>
</dbReference>
<protein>
    <recommendedName>
        <fullName evidence="9">TRAP transporter small permease protein</fullName>
    </recommendedName>
</protein>
<evidence type="ECO:0000256" key="2">
    <source>
        <dbReference type="ARBA" id="ARBA00022448"/>
    </source>
</evidence>
<keyword evidence="5 9" id="KW-0812">Transmembrane</keyword>
<comment type="function">
    <text evidence="9">Part of the tripartite ATP-independent periplasmic (TRAP) transport system.</text>
</comment>
<comment type="subcellular location">
    <subcellularLocation>
        <location evidence="1 9">Cell inner membrane</location>
        <topology evidence="1 9">Multi-pass membrane protein</topology>
    </subcellularLocation>
</comment>
<evidence type="ECO:0000256" key="8">
    <source>
        <dbReference type="ARBA" id="ARBA00038436"/>
    </source>
</evidence>